<protein>
    <submittedName>
        <fullName evidence="1">Uncharacterized protein</fullName>
    </submittedName>
</protein>
<sequence>MGYSGNEEGGEKIFENPAAGASPDAIKVVVLITDGDPSDSDKDHIIKRYDDKTIIRFVIGRIMGEKIKTRLRFFGQAIDGDTDLGEDRLPDIVTGAQGTAVVLRSRLVFNVSARLSFEPQEISTEKIDCLASTDETTNG</sequence>
<reference evidence="1" key="1">
    <citation type="submission" date="2022-04" db="EMBL/GenBank/DDBJ databases">
        <title>Jade perch genome.</title>
        <authorList>
            <person name="Chao B."/>
        </authorList>
    </citation>
    <scope>NUCLEOTIDE SEQUENCE</scope>
    <source>
        <strain evidence="1">CB-2022</strain>
    </source>
</reference>
<dbReference type="Proteomes" id="UP000831701">
    <property type="component" value="Chromosome 23"/>
</dbReference>
<evidence type="ECO:0000313" key="1">
    <source>
        <dbReference type="EMBL" id="KAI3352243.1"/>
    </source>
</evidence>
<dbReference type="EMBL" id="CM041553">
    <property type="protein sequence ID" value="KAI3352243.1"/>
    <property type="molecule type" value="Genomic_DNA"/>
</dbReference>
<accession>A0ACB8VAI8</accession>
<proteinExistence type="predicted"/>
<name>A0ACB8VAI8_9TELE</name>
<keyword evidence="2" id="KW-1185">Reference proteome</keyword>
<organism evidence="1 2">
    <name type="scientific">Scortum barcoo</name>
    <name type="common">barcoo grunter</name>
    <dbReference type="NCBI Taxonomy" id="214431"/>
    <lineage>
        <taxon>Eukaryota</taxon>
        <taxon>Metazoa</taxon>
        <taxon>Chordata</taxon>
        <taxon>Craniata</taxon>
        <taxon>Vertebrata</taxon>
        <taxon>Euteleostomi</taxon>
        <taxon>Actinopterygii</taxon>
        <taxon>Neopterygii</taxon>
        <taxon>Teleostei</taxon>
        <taxon>Neoteleostei</taxon>
        <taxon>Acanthomorphata</taxon>
        <taxon>Eupercaria</taxon>
        <taxon>Centrarchiformes</taxon>
        <taxon>Terapontoidei</taxon>
        <taxon>Terapontidae</taxon>
        <taxon>Scortum</taxon>
    </lineage>
</organism>
<comment type="caution">
    <text evidence="1">The sequence shown here is derived from an EMBL/GenBank/DDBJ whole genome shotgun (WGS) entry which is preliminary data.</text>
</comment>
<gene>
    <name evidence="1" type="ORF">L3Q82_005224</name>
</gene>
<evidence type="ECO:0000313" key="2">
    <source>
        <dbReference type="Proteomes" id="UP000831701"/>
    </source>
</evidence>